<name>A0A1U7CJ24_9BACT</name>
<organism evidence="3 4">
    <name type="scientific">Paludisphaera borealis</name>
    <dbReference type="NCBI Taxonomy" id="1387353"/>
    <lineage>
        <taxon>Bacteria</taxon>
        <taxon>Pseudomonadati</taxon>
        <taxon>Planctomycetota</taxon>
        <taxon>Planctomycetia</taxon>
        <taxon>Isosphaerales</taxon>
        <taxon>Isosphaeraceae</taxon>
        <taxon>Paludisphaera</taxon>
    </lineage>
</organism>
<dbReference type="InterPro" id="IPR051122">
    <property type="entry name" value="SDR_DHRS6-like"/>
</dbReference>
<dbReference type="Gene3D" id="3.40.50.720">
    <property type="entry name" value="NAD(P)-binding Rossmann-like Domain"/>
    <property type="match status" value="1"/>
</dbReference>
<dbReference type="SUPFAM" id="SSF51735">
    <property type="entry name" value="NAD(P)-binding Rossmann-fold domains"/>
    <property type="match status" value="1"/>
</dbReference>
<dbReference type="OrthoDB" id="266183at2"/>
<dbReference type="GO" id="GO:0050574">
    <property type="term" value="F:2-(R)-hydroxypropyl-CoM dehydrogenase activity"/>
    <property type="evidence" value="ECO:0007669"/>
    <property type="project" value="UniProtKB-EC"/>
</dbReference>
<dbReference type="PROSITE" id="PS00061">
    <property type="entry name" value="ADH_SHORT"/>
    <property type="match status" value="1"/>
</dbReference>
<dbReference type="CDD" id="cd05233">
    <property type="entry name" value="SDR_c"/>
    <property type="match status" value="1"/>
</dbReference>
<accession>A0A1U7CJ24</accession>
<dbReference type="RefSeq" id="WP_076343179.1">
    <property type="nucleotide sequence ID" value="NZ_CP019082.1"/>
</dbReference>
<dbReference type="STRING" id="1387353.BSF38_00344"/>
<keyword evidence="2 3" id="KW-0560">Oxidoreductase</keyword>
<dbReference type="AlphaFoldDB" id="A0A1U7CJ24"/>
<dbReference type="InterPro" id="IPR020904">
    <property type="entry name" value="Sc_DH/Rdtase_CS"/>
</dbReference>
<keyword evidence="4" id="KW-1185">Reference proteome</keyword>
<dbReference type="FunFam" id="3.40.50.720:FF:000084">
    <property type="entry name" value="Short-chain dehydrogenase reductase"/>
    <property type="match status" value="1"/>
</dbReference>
<protein>
    <submittedName>
        <fullName evidence="3">2-(R)-hydroxypropyl-CoM dehydrogenase</fullName>
        <ecNumber evidence="3">1.1.1.268</ecNumber>
    </submittedName>
</protein>
<sequence>MSRRLEGQTAWISGAASGIGEGVARLFAAEGANVALVDVDIERAEAVRLAITEARALFIPTDVSSEAAVRDSIAATVAAFGGLNIVVNCAGLVHIGPLHEYDEADWDRLMGVNLKSIFFSVKHGIPYLRRNARSYVVNVGSISSFVGQAATPAYTASKSAVLGLSRSIALDYASIGLRCNCVCPGITDTPMLRHHLGKTGDPEAALANRLRRVPLKVALAPDEVARSVLYLSCEDSAGVTGTSLVVDGGYLAAAEWNAE</sequence>
<dbReference type="Proteomes" id="UP000186309">
    <property type="component" value="Chromosome"/>
</dbReference>
<comment type="similarity">
    <text evidence="1">Belongs to the short-chain dehydrogenases/reductases (SDR) family.</text>
</comment>
<reference evidence="4" key="1">
    <citation type="submission" date="2016-12" db="EMBL/GenBank/DDBJ databases">
        <title>Comparative genomics of four Isosphaeraceae planctomycetes: a common pool of plasmids and glycoside hydrolase genes.</title>
        <authorList>
            <person name="Ivanova A."/>
        </authorList>
    </citation>
    <scope>NUCLEOTIDE SEQUENCE [LARGE SCALE GENOMIC DNA]</scope>
    <source>
        <strain evidence="4">PX4</strain>
    </source>
</reference>
<evidence type="ECO:0000313" key="4">
    <source>
        <dbReference type="Proteomes" id="UP000186309"/>
    </source>
</evidence>
<evidence type="ECO:0000256" key="2">
    <source>
        <dbReference type="ARBA" id="ARBA00023002"/>
    </source>
</evidence>
<dbReference type="KEGG" id="pbor:BSF38_00344"/>
<dbReference type="PANTHER" id="PTHR43477">
    <property type="entry name" value="DIHYDROANTICAPSIN 7-DEHYDROGENASE"/>
    <property type="match status" value="1"/>
</dbReference>
<dbReference type="PRINTS" id="PR00080">
    <property type="entry name" value="SDRFAMILY"/>
</dbReference>
<dbReference type="InterPro" id="IPR036291">
    <property type="entry name" value="NAD(P)-bd_dom_sf"/>
</dbReference>
<proteinExistence type="inferred from homology"/>
<evidence type="ECO:0000313" key="3">
    <source>
        <dbReference type="EMBL" id="APW58932.1"/>
    </source>
</evidence>
<dbReference type="PRINTS" id="PR00081">
    <property type="entry name" value="GDHRDH"/>
</dbReference>
<dbReference type="EMBL" id="CP019082">
    <property type="protein sequence ID" value="APW58932.1"/>
    <property type="molecule type" value="Genomic_DNA"/>
</dbReference>
<gene>
    <name evidence="3" type="primary">xecD</name>
    <name evidence="3" type="ORF">BSF38_00344</name>
</gene>
<dbReference type="Pfam" id="PF13561">
    <property type="entry name" value="adh_short_C2"/>
    <property type="match status" value="1"/>
</dbReference>
<dbReference type="EC" id="1.1.1.268" evidence="3"/>
<evidence type="ECO:0000256" key="1">
    <source>
        <dbReference type="ARBA" id="ARBA00006484"/>
    </source>
</evidence>
<dbReference type="PANTHER" id="PTHR43477:SF1">
    <property type="entry name" value="DIHYDROANTICAPSIN 7-DEHYDROGENASE"/>
    <property type="match status" value="1"/>
</dbReference>
<dbReference type="InterPro" id="IPR002347">
    <property type="entry name" value="SDR_fam"/>
</dbReference>